<proteinExistence type="predicted"/>
<name>A0A0C2ZCK9_9AGAM</name>
<evidence type="ECO:0000313" key="2">
    <source>
        <dbReference type="EMBL" id="KIM59548.1"/>
    </source>
</evidence>
<dbReference type="EMBL" id="KN822072">
    <property type="protein sequence ID" value="KIM59548.1"/>
    <property type="molecule type" value="Genomic_DNA"/>
</dbReference>
<dbReference type="HOGENOM" id="CLU_2279170_0_0_1"/>
<feature type="region of interest" description="Disordered" evidence="1">
    <location>
        <begin position="16"/>
        <end position="39"/>
    </location>
</feature>
<gene>
    <name evidence="2" type="ORF">SCLCIDRAFT_995132</name>
</gene>
<sequence length="102" mass="11090">MGIRVWVGSSRVLVSTTGKGLKQPPPIPGRDSPPTKNRDCSLPAFLHSGLETRAAGPLGLGRLNCFLYNTAPRLLGLPNWKRSTLYLKTGQFHLTLTPVIVI</sequence>
<evidence type="ECO:0000256" key="1">
    <source>
        <dbReference type="SAM" id="MobiDB-lite"/>
    </source>
</evidence>
<keyword evidence="3" id="KW-1185">Reference proteome</keyword>
<evidence type="ECO:0000313" key="3">
    <source>
        <dbReference type="Proteomes" id="UP000053989"/>
    </source>
</evidence>
<reference evidence="3" key="2">
    <citation type="submission" date="2015-01" db="EMBL/GenBank/DDBJ databases">
        <title>Evolutionary Origins and Diversification of the Mycorrhizal Mutualists.</title>
        <authorList>
            <consortium name="DOE Joint Genome Institute"/>
            <consortium name="Mycorrhizal Genomics Consortium"/>
            <person name="Kohler A."/>
            <person name="Kuo A."/>
            <person name="Nagy L.G."/>
            <person name="Floudas D."/>
            <person name="Copeland A."/>
            <person name="Barry K.W."/>
            <person name="Cichocki N."/>
            <person name="Veneault-Fourrey C."/>
            <person name="LaButti K."/>
            <person name="Lindquist E.A."/>
            <person name="Lipzen A."/>
            <person name="Lundell T."/>
            <person name="Morin E."/>
            <person name="Murat C."/>
            <person name="Riley R."/>
            <person name="Ohm R."/>
            <person name="Sun H."/>
            <person name="Tunlid A."/>
            <person name="Henrissat B."/>
            <person name="Grigoriev I.V."/>
            <person name="Hibbett D.S."/>
            <person name="Martin F."/>
        </authorList>
    </citation>
    <scope>NUCLEOTIDE SEQUENCE [LARGE SCALE GENOMIC DNA]</scope>
    <source>
        <strain evidence="3">Foug A</strain>
    </source>
</reference>
<dbReference type="AlphaFoldDB" id="A0A0C2ZCK9"/>
<dbReference type="InParanoid" id="A0A0C2ZCK9"/>
<accession>A0A0C2ZCK9</accession>
<dbReference type="Proteomes" id="UP000053989">
    <property type="component" value="Unassembled WGS sequence"/>
</dbReference>
<protein>
    <submittedName>
        <fullName evidence="2">Uncharacterized protein</fullName>
    </submittedName>
</protein>
<organism evidence="2 3">
    <name type="scientific">Scleroderma citrinum Foug A</name>
    <dbReference type="NCBI Taxonomy" id="1036808"/>
    <lineage>
        <taxon>Eukaryota</taxon>
        <taxon>Fungi</taxon>
        <taxon>Dikarya</taxon>
        <taxon>Basidiomycota</taxon>
        <taxon>Agaricomycotina</taxon>
        <taxon>Agaricomycetes</taxon>
        <taxon>Agaricomycetidae</taxon>
        <taxon>Boletales</taxon>
        <taxon>Sclerodermatineae</taxon>
        <taxon>Sclerodermataceae</taxon>
        <taxon>Scleroderma</taxon>
    </lineage>
</organism>
<reference evidence="2 3" key="1">
    <citation type="submission" date="2014-04" db="EMBL/GenBank/DDBJ databases">
        <authorList>
            <consortium name="DOE Joint Genome Institute"/>
            <person name="Kuo A."/>
            <person name="Kohler A."/>
            <person name="Nagy L.G."/>
            <person name="Floudas D."/>
            <person name="Copeland A."/>
            <person name="Barry K.W."/>
            <person name="Cichocki N."/>
            <person name="Veneault-Fourrey C."/>
            <person name="LaButti K."/>
            <person name="Lindquist E.A."/>
            <person name="Lipzen A."/>
            <person name="Lundell T."/>
            <person name="Morin E."/>
            <person name="Murat C."/>
            <person name="Sun H."/>
            <person name="Tunlid A."/>
            <person name="Henrissat B."/>
            <person name="Grigoriev I.V."/>
            <person name="Hibbett D.S."/>
            <person name="Martin F."/>
            <person name="Nordberg H.P."/>
            <person name="Cantor M.N."/>
            <person name="Hua S.X."/>
        </authorList>
    </citation>
    <scope>NUCLEOTIDE SEQUENCE [LARGE SCALE GENOMIC DNA]</scope>
    <source>
        <strain evidence="2 3">Foug A</strain>
    </source>
</reference>